<dbReference type="InterPro" id="IPR057962">
    <property type="entry name" value="SPT23_MGA2_DBD"/>
</dbReference>
<dbReference type="FunCoup" id="A0A0D0D5W9">
    <property type="interactions" value="167"/>
</dbReference>
<dbReference type="PROSITE" id="PS50297">
    <property type="entry name" value="ANK_REP_REGION"/>
    <property type="match status" value="2"/>
</dbReference>
<evidence type="ECO:0000256" key="5">
    <source>
        <dbReference type="SAM" id="Phobius"/>
    </source>
</evidence>
<dbReference type="InterPro" id="IPR036770">
    <property type="entry name" value="Ankyrin_rpt-contain_sf"/>
</dbReference>
<feature type="region of interest" description="Disordered" evidence="4">
    <location>
        <begin position="905"/>
        <end position="936"/>
    </location>
</feature>
<keyword evidence="2 3" id="KW-0040">ANK repeat</keyword>
<evidence type="ECO:0000313" key="8">
    <source>
        <dbReference type="Proteomes" id="UP000054538"/>
    </source>
</evidence>
<dbReference type="SMART" id="SM00248">
    <property type="entry name" value="ANK"/>
    <property type="match status" value="2"/>
</dbReference>
<dbReference type="PANTHER" id="PTHR46680">
    <property type="entry name" value="NF-KAPPA-B INHIBITOR ALPHA"/>
    <property type="match status" value="1"/>
</dbReference>
<feature type="compositionally biased region" description="Basic residues" evidence="4">
    <location>
        <begin position="406"/>
        <end position="418"/>
    </location>
</feature>
<dbReference type="Pfam" id="PF25603">
    <property type="entry name" value="SPT23_MGA2_DBD"/>
    <property type="match status" value="1"/>
</dbReference>
<feature type="region of interest" description="Disordered" evidence="4">
    <location>
        <begin position="1018"/>
        <end position="1044"/>
    </location>
</feature>
<dbReference type="GO" id="GO:0051059">
    <property type="term" value="F:NF-kappaB binding"/>
    <property type="evidence" value="ECO:0007669"/>
    <property type="project" value="TreeGrafter"/>
</dbReference>
<dbReference type="STRING" id="930991.A0A0D0D5W9"/>
<reference evidence="7 8" key="1">
    <citation type="submission" date="2014-04" db="EMBL/GenBank/DDBJ databases">
        <authorList>
            <consortium name="DOE Joint Genome Institute"/>
            <person name="Kuo A."/>
            <person name="Kohler A."/>
            <person name="Jargeat P."/>
            <person name="Nagy L.G."/>
            <person name="Floudas D."/>
            <person name="Copeland A."/>
            <person name="Barry K.W."/>
            <person name="Cichocki N."/>
            <person name="Veneault-Fourrey C."/>
            <person name="LaButti K."/>
            <person name="Lindquist E.A."/>
            <person name="Lipzen A."/>
            <person name="Lundell T."/>
            <person name="Morin E."/>
            <person name="Murat C."/>
            <person name="Sun H."/>
            <person name="Tunlid A."/>
            <person name="Henrissat B."/>
            <person name="Grigoriev I.V."/>
            <person name="Hibbett D.S."/>
            <person name="Martin F."/>
            <person name="Nordberg H.P."/>
            <person name="Cantor M.N."/>
            <person name="Hua S.X."/>
        </authorList>
    </citation>
    <scope>NUCLEOTIDE SEQUENCE [LARGE SCALE GENOMIC DNA]</scope>
    <source>
        <strain evidence="7 8">Ve08.2h10</strain>
    </source>
</reference>
<feature type="transmembrane region" description="Helical" evidence="5">
    <location>
        <begin position="1158"/>
        <end position="1181"/>
    </location>
</feature>
<dbReference type="InterPro" id="IPR051070">
    <property type="entry name" value="NF-kappa-B_inhibitor"/>
</dbReference>
<feature type="region of interest" description="Disordered" evidence="4">
    <location>
        <begin position="141"/>
        <end position="161"/>
    </location>
</feature>
<dbReference type="InterPro" id="IPR002110">
    <property type="entry name" value="Ankyrin_rpt"/>
</dbReference>
<dbReference type="InParanoid" id="A0A0D0D5W9"/>
<dbReference type="SMART" id="SM00429">
    <property type="entry name" value="IPT"/>
    <property type="match status" value="1"/>
</dbReference>
<gene>
    <name evidence="7" type="ORF">PAXRUDRAFT_34656</name>
</gene>
<feature type="domain" description="IPT/TIG" evidence="6">
    <location>
        <begin position="581"/>
        <end position="668"/>
    </location>
</feature>
<dbReference type="EMBL" id="KN825310">
    <property type="protein sequence ID" value="KIK92137.1"/>
    <property type="molecule type" value="Genomic_DNA"/>
</dbReference>
<dbReference type="GO" id="GO:0005829">
    <property type="term" value="C:cytosol"/>
    <property type="evidence" value="ECO:0007669"/>
    <property type="project" value="TreeGrafter"/>
</dbReference>
<keyword evidence="5" id="KW-1133">Transmembrane helix</keyword>
<evidence type="ECO:0000313" key="7">
    <source>
        <dbReference type="EMBL" id="KIK92137.1"/>
    </source>
</evidence>
<keyword evidence="8" id="KW-1185">Reference proteome</keyword>
<dbReference type="Gene3D" id="2.60.40.10">
    <property type="entry name" value="Immunoglobulins"/>
    <property type="match status" value="1"/>
</dbReference>
<keyword evidence="5" id="KW-0812">Transmembrane</keyword>
<evidence type="ECO:0000256" key="4">
    <source>
        <dbReference type="SAM" id="MobiDB-lite"/>
    </source>
</evidence>
<dbReference type="OrthoDB" id="71307at2759"/>
<dbReference type="SUPFAM" id="SSF81296">
    <property type="entry name" value="E set domains"/>
    <property type="match status" value="1"/>
</dbReference>
<feature type="compositionally biased region" description="Polar residues" evidence="4">
    <location>
        <begin position="112"/>
        <end position="122"/>
    </location>
</feature>
<evidence type="ECO:0000256" key="3">
    <source>
        <dbReference type="PROSITE-ProRule" id="PRU00023"/>
    </source>
</evidence>
<keyword evidence="5" id="KW-0472">Membrane</keyword>
<sequence length="1196" mass="130172">MDSRSSSPETLETPETSDGPCNVAIHNDRERPPWYHALHLGKNVSVVGAPDGDAPLVTLQKPEVERMLQLDDLIEEHAYDDSACSGVAASPSFVRPLLGAPHSGSAAPANDHWTSPQANPPESQFCVPLQSQMRCTLVVPPPAIRPRKRDPTTTPHRVVHPPRESCYNLAIMTPNIPKSGTKSRVETQVRVTVDLAHASSSSGEQYQYDRVGSWKWLKLPPGTSTKKRTRREGKIDPAPWDVLHLSATVTCASAPHNRVFSCGSCRNREAKRVARKLAARIRPVRSDSDTLEDGSERTRSIVEDTTSIIQFNCPEVLDFSTGSAVLPVRITCYCRHHREKVGFHIHFTVMDHNGRVVGTGITPPIMITDDHKSTVKSGAVLFNSPIDAEAECSRLPADNGAPSKRMSGHGKGQPKKRAKPYDSTSRTNQARFARETSVASLSSSVNSPSMQPSTVPNTRSPTPSHPSQSSASVRVTHDPAPIPLLPTFVVDAESTPPPFNSNGPLDPALSGISSAAIFSPPNGIPTVSTEQMRSPSDTHSCLVTGQAPQPSQLLSTLVSPQPMPFMFFNPGSPPPITSLPIPKIHRLIPASGPTHGGIEVTILGENFHPAIQLNCVFGGVLASSTQRWSDNTLLCVLPPRSVPGVVAVWFEGFDNTKNTSLPSLFTYTDESDRALMELALQVVGLKMTGKIEDAKNVALRIVGTTGIEDSPSSTTADIMQVASSSYDDIRPLLFLRSGQRDNYEAAVVKFLTLVDISVKRQSNIPLEVAVSHTTPSGHTLLHLAVYLKFASLTRFLIAHDIDLDARDRNGYTALHCAALAQSRVCAKLLVDAGADLEIVDALGKTAQDIAPADFFEGIIDHGLTSESDMSPADDNDGESHWGDVETDEDSGAVIIKRKLARVLRRPSNRRAQDSSEKPDGDTSHASSQPQEAPNRVEDIKDLKIGGTADEKQAASFVDLIQRTLAQLHAPQGIIPNMPQLPLPNLPEMMPAVPWGALPQIPMVFPVFVPMPGWPSFLSDKREGPRDEDLNNKDKGDARPAGYSAARTAQELRATWEKWMTLAVATATLRPTLTEEAPPMYTPRETQEGTAVQQSVTSALELQEVDLESTARVPNALDRPNRRMSHEVTSMQAQDVDAYGYVSVNSHTEKTKKHDRMLVLFWLPILLMSLLWAFHNGIRFAVHALKTTLFMKAGVRA</sequence>
<dbReference type="CDD" id="cd00102">
    <property type="entry name" value="IPT"/>
    <property type="match status" value="1"/>
</dbReference>
<feature type="compositionally biased region" description="Polar residues" evidence="4">
    <location>
        <begin position="1"/>
        <end position="16"/>
    </location>
</feature>
<feature type="compositionally biased region" description="Polar residues" evidence="4">
    <location>
        <begin position="454"/>
        <end position="473"/>
    </location>
</feature>
<feature type="repeat" description="ANK" evidence="3">
    <location>
        <begin position="809"/>
        <end position="841"/>
    </location>
</feature>
<keyword evidence="1" id="KW-0677">Repeat</keyword>
<dbReference type="PANTHER" id="PTHR46680:SF3">
    <property type="entry name" value="NF-KAPPA-B INHIBITOR CACTUS"/>
    <property type="match status" value="1"/>
</dbReference>
<feature type="repeat" description="ANK" evidence="3">
    <location>
        <begin position="776"/>
        <end position="808"/>
    </location>
</feature>
<dbReference type="Gene3D" id="1.25.40.20">
    <property type="entry name" value="Ankyrin repeat-containing domain"/>
    <property type="match status" value="1"/>
</dbReference>
<dbReference type="HOGENOM" id="CLU_003912_0_0_1"/>
<name>A0A0D0D5W9_9AGAM</name>
<feature type="region of interest" description="Disordered" evidence="4">
    <location>
        <begin position="102"/>
        <end position="124"/>
    </location>
</feature>
<reference evidence="8" key="2">
    <citation type="submission" date="2015-01" db="EMBL/GenBank/DDBJ databases">
        <title>Evolutionary Origins and Diversification of the Mycorrhizal Mutualists.</title>
        <authorList>
            <consortium name="DOE Joint Genome Institute"/>
            <consortium name="Mycorrhizal Genomics Consortium"/>
            <person name="Kohler A."/>
            <person name="Kuo A."/>
            <person name="Nagy L.G."/>
            <person name="Floudas D."/>
            <person name="Copeland A."/>
            <person name="Barry K.W."/>
            <person name="Cichocki N."/>
            <person name="Veneault-Fourrey C."/>
            <person name="LaButti K."/>
            <person name="Lindquist E.A."/>
            <person name="Lipzen A."/>
            <person name="Lundell T."/>
            <person name="Morin E."/>
            <person name="Murat C."/>
            <person name="Riley R."/>
            <person name="Ohm R."/>
            <person name="Sun H."/>
            <person name="Tunlid A."/>
            <person name="Henrissat B."/>
            <person name="Grigoriev I.V."/>
            <person name="Hibbett D.S."/>
            <person name="Martin F."/>
        </authorList>
    </citation>
    <scope>NUCLEOTIDE SEQUENCE [LARGE SCALE GENOMIC DNA]</scope>
    <source>
        <strain evidence="8">Ve08.2h10</strain>
    </source>
</reference>
<proteinExistence type="predicted"/>
<dbReference type="SUPFAM" id="SSF48403">
    <property type="entry name" value="Ankyrin repeat"/>
    <property type="match status" value="1"/>
</dbReference>
<organism evidence="7 8">
    <name type="scientific">Paxillus rubicundulus Ve08.2h10</name>
    <dbReference type="NCBI Taxonomy" id="930991"/>
    <lineage>
        <taxon>Eukaryota</taxon>
        <taxon>Fungi</taxon>
        <taxon>Dikarya</taxon>
        <taxon>Basidiomycota</taxon>
        <taxon>Agaricomycotina</taxon>
        <taxon>Agaricomycetes</taxon>
        <taxon>Agaricomycetidae</taxon>
        <taxon>Boletales</taxon>
        <taxon>Paxilineae</taxon>
        <taxon>Paxillaceae</taxon>
        <taxon>Paxillus</taxon>
    </lineage>
</organism>
<dbReference type="Proteomes" id="UP000054538">
    <property type="component" value="Unassembled WGS sequence"/>
</dbReference>
<dbReference type="AlphaFoldDB" id="A0A0D0D5W9"/>
<feature type="compositionally biased region" description="Basic and acidic residues" evidence="4">
    <location>
        <begin position="1018"/>
        <end position="1037"/>
    </location>
</feature>
<dbReference type="InterPro" id="IPR014756">
    <property type="entry name" value="Ig_E-set"/>
</dbReference>
<feature type="region of interest" description="Disordered" evidence="4">
    <location>
        <begin position="394"/>
        <end position="474"/>
    </location>
</feature>
<dbReference type="GO" id="GO:0071356">
    <property type="term" value="P:cellular response to tumor necrosis factor"/>
    <property type="evidence" value="ECO:0007669"/>
    <property type="project" value="TreeGrafter"/>
</dbReference>
<evidence type="ECO:0000259" key="6">
    <source>
        <dbReference type="SMART" id="SM00429"/>
    </source>
</evidence>
<feature type="compositionally biased region" description="Basic and acidic residues" evidence="4">
    <location>
        <begin position="910"/>
        <end position="922"/>
    </location>
</feature>
<dbReference type="InterPro" id="IPR013783">
    <property type="entry name" value="Ig-like_fold"/>
</dbReference>
<protein>
    <recommendedName>
        <fullName evidence="6">IPT/TIG domain-containing protein</fullName>
    </recommendedName>
</protein>
<evidence type="ECO:0000256" key="2">
    <source>
        <dbReference type="ARBA" id="ARBA00023043"/>
    </source>
</evidence>
<dbReference type="Pfam" id="PF12796">
    <property type="entry name" value="Ank_2"/>
    <property type="match status" value="1"/>
</dbReference>
<dbReference type="InterPro" id="IPR002909">
    <property type="entry name" value="IPT_dom"/>
</dbReference>
<dbReference type="Pfam" id="PF01833">
    <property type="entry name" value="TIG"/>
    <property type="match status" value="1"/>
</dbReference>
<dbReference type="PROSITE" id="PS50088">
    <property type="entry name" value="ANK_REPEAT"/>
    <property type="match status" value="2"/>
</dbReference>
<feature type="region of interest" description="Disordered" evidence="4">
    <location>
        <begin position="1"/>
        <end position="28"/>
    </location>
</feature>
<feature type="compositionally biased region" description="Low complexity" evidence="4">
    <location>
        <begin position="437"/>
        <end position="453"/>
    </location>
</feature>
<accession>A0A0D0D5W9</accession>
<feature type="region of interest" description="Disordered" evidence="4">
    <location>
        <begin position="864"/>
        <end position="887"/>
    </location>
</feature>
<evidence type="ECO:0000256" key="1">
    <source>
        <dbReference type="ARBA" id="ARBA00022737"/>
    </source>
</evidence>